<evidence type="ECO:0000259" key="2">
    <source>
        <dbReference type="Pfam" id="PF02517"/>
    </source>
</evidence>
<dbReference type="GO" id="GO:0008237">
    <property type="term" value="F:metallopeptidase activity"/>
    <property type="evidence" value="ECO:0007669"/>
    <property type="project" value="UniProtKB-KW"/>
</dbReference>
<dbReference type="GO" id="GO:0004175">
    <property type="term" value="F:endopeptidase activity"/>
    <property type="evidence" value="ECO:0007669"/>
    <property type="project" value="UniProtKB-ARBA"/>
</dbReference>
<dbReference type="EMBL" id="JAGSOJ010000003">
    <property type="protein sequence ID" value="MCM1991264.1"/>
    <property type="molecule type" value="Genomic_DNA"/>
</dbReference>
<feature type="transmembrane region" description="Helical" evidence="1">
    <location>
        <begin position="240"/>
        <end position="257"/>
    </location>
</feature>
<reference evidence="3" key="1">
    <citation type="journal article" date="2021" name="mSystems">
        <title>Bacteria and Archaea Synergistically Convert Glycine Betaine to Biogenic Methane in the Formosa Cold Seep of the South China Sea.</title>
        <authorList>
            <person name="Li L."/>
            <person name="Zhang W."/>
            <person name="Zhang S."/>
            <person name="Song L."/>
            <person name="Sun Q."/>
            <person name="Zhang H."/>
            <person name="Xiang H."/>
            <person name="Dong X."/>
        </authorList>
    </citation>
    <scope>NUCLEOTIDE SEQUENCE</scope>
    <source>
        <strain evidence="3">ZWT</strain>
    </source>
</reference>
<comment type="caution">
    <text evidence="3">The sequence shown here is derived from an EMBL/GenBank/DDBJ whole genome shotgun (WGS) entry which is preliminary data.</text>
</comment>
<reference evidence="3" key="2">
    <citation type="submission" date="2021-04" db="EMBL/GenBank/DDBJ databases">
        <authorList>
            <person name="Dong X."/>
        </authorList>
    </citation>
    <scope>NUCLEOTIDE SEQUENCE</scope>
    <source>
        <strain evidence="3">ZWT</strain>
    </source>
</reference>
<name>A0A9J6P6Y3_9CLOT</name>
<evidence type="ECO:0000256" key="1">
    <source>
        <dbReference type="SAM" id="Phobius"/>
    </source>
</evidence>
<keyword evidence="1" id="KW-0472">Membrane</keyword>
<gene>
    <name evidence="3" type="ORF">KDK92_16130</name>
</gene>
<dbReference type="RefSeq" id="WP_250860370.1">
    <property type="nucleotide sequence ID" value="NZ_JAGSOJ010000003.1"/>
</dbReference>
<organism evidence="3 4">
    <name type="scientific">Oceanirhabdus seepicola</name>
    <dbReference type="NCBI Taxonomy" id="2828781"/>
    <lineage>
        <taxon>Bacteria</taxon>
        <taxon>Bacillati</taxon>
        <taxon>Bacillota</taxon>
        <taxon>Clostridia</taxon>
        <taxon>Eubacteriales</taxon>
        <taxon>Clostridiaceae</taxon>
        <taxon>Oceanirhabdus</taxon>
    </lineage>
</organism>
<dbReference type="Pfam" id="PF02517">
    <property type="entry name" value="Rce1-like"/>
    <property type="match status" value="1"/>
</dbReference>
<accession>A0A9J6P6Y3</accession>
<feature type="transmembrane region" description="Helical" evidence="1">
    <location>
        <begin position="131"/>
        <end position="148"/>
    </location>
</feature>
<feature type="transmembrane region" description="Helical" evidence="1">
    <location>
        <begin position="155"/>
        <end position="173"/>
    </location>
</feature>
<keyword evidence="1" id="KW-1133">Transmembrane helix</keyword>
<dbReference type="GO" id="GO:0080120">
    <property type="term" value="P:CAAX-box protein maturation"/>
    <property type="evidence" value="ECO:0007669"/>
    <property type="project" value="UniProtKB-ARBA"/>
</dbReference>
<feature type="transmembrane region" description="Helical" evidence="1">
    <location>
        <begin position="33"/>
        <end position="53"/>
    </location>
</feature>
<keyword evidence="3" id="KW-0645">Protease</keyword>
<feature type="transmembrane region" description="Helical" evidence="1">
    <location>
        <begin position="196"/>
        <end position="213"/>
    </location>
</feature>
<dbReference type="AlphaFoldDB" id="A0A9J6P6Y3"/>
<dbReference type="PANTHER" id="PTHR43592:SF15">
    <property type="entry name" value="CAAX AMINO TERMINAL PROTEASE FAMILY PROTEIN"/>
    <property type="match status" value="1"/>
</dbReference>
<sequence>MFNMAPALLYCKKIKRQNIIKVLRLNLISKKQLLYSTIIFVLYNIISAILIILQEDILELFNVSFVMEQPIAVNTFATIMFVLVGGFICPISEEFFFRGLLIRGMEKIGIKFGIFISAFYFAIYHNNPYRLITLLLFGVLIGYIVHYTNSILPGILFHILTNSIFVISTYILGPENYNKIYSNVSITRVNILENNYVLMIILVIVSLICFTCFKKLKSLSVPKESTLDSVDNKANIKGKIYIVTSVIFVTLLFIAIIR</sequence>
<keyword evidence="3" id="KW-0482">Metalloprotease</keyword>
<evidence type="ECO:0000313" key="4">
    <source>
        <dbReference type="Proteomes" id="UP001056429"/>
    </source>
</evidence>
<protein>
    <submittedName>
        <fullName evidence="3">CPBP family intramembrane metalloprotease</fullName>
    </submittedName>
</protein>
<evidence type="ECO:0000313" key="3">
    <source>
        <dbReference type="EMBL" id="MCM1991264.1"/>
    </source>
</evidence>
<keyword evidence="1" id="KW-0812">Transmembrane</keyword>
<feature type="domain" description="CAAX prenyl protease 2/Lysostaphin resistance protein A-like" evidence="2">
    <location>
        <begin position="78"/>
        <end position="163"/>
    </location>
</feature>
<dbReference type="InterPro" id="IPR003675">
    <property type="entry name" value="Rce1/LyrA-like_dom"/>
</dbReference>
<feature type="transmembrane region" description="Helical" evidence="1">
    <location>
        <begin position="108"/>
        <end position="125"/>
    </location>
</feature>
<feature type="transmembrane region" description="Helical" evidence="1">
    <location>
        <begin position="73"/>
        <end position="96"/>
    </location>
</feature>
<dbReference type="Proteomes" id="UP001056429">
    <property type="component" value="Unassembled WGS sequence"/>
</dbReference>
<keyword evidence="4" id="KW-1185">Reference proteome</keyword>
<proteinExistence type="predicted"/>
<dbReference type="PANTHER" id="PTHR43592">
    <property type="entry name" value="CAAX AMINO TERMINAL PROTEASE"/>
    <property type="match status" value="1"/>
</dbReference>
<keyword evidence="3" id="KW-0378">Hydrolase</keyword>